<dbReference type="EMBL" id="JBHTMN010000011">
    <property type="protein sequence ID" value="MFD1383822.1"/>
    <property type="molecule type" value="Genomic_DNA"/>
</dbReference>
<dbReference type="Gene3D" id="3.40.50.1240">
    <property type="entry name" value="Phosphoglycerate mutase-like"/>
    <property type="match status" value="1"/>
</dbReference>
<evidence type="ECO:0000313" key="1">
    <source>
        <dbReference type="EMBL" id="MFD1383822.1"/>
    </source>
</evidence>
<dbReference type="InterPro" id="IPR029033">
    <property type="entry name" value="His_PPase_superfam"/>
</dbReference>
<sequence>MQSKRLYIMRHGHAEPFGYQDDSSRALTEAGYEEVRQTAQAFSETTEDFDAIFVSPFLRAQQTANEFIKVLGTATLPTTLETITPSAKALDVALWLNDLPYQSILLVTHQPFAYQLVDLLADQPLPPTFSMQTATLAALEGELFATACCQYRWSLSPANP</sequence>
<dbReference type="SUPFAM" id="SSF53254">
    <property type="entry name" value="Phosphoglycerate mutase-like"/>
    <property type="match status" value="1"/>
</dbReference>
<dbReference type="InterPro" id="IPR050275">
    <property type="entry name" value="PGM_Phosphatase"/>
</dbReference>
<dbReference type="RefSeq" id="WP_377367455.1">
    <property type="nucleotide sequence ID" value="NZ_JBHTMN010000011.1"/>
</dbReference>
<dbReference type="Pfam" id="PF00300">
    <property type="entry name" value="His_Phos_1"/>
    <property type="match status" value="1"/>
</dbReference>
<reference evidence="2" key="1">
    <citation type="journal article" date="2019" name="Int. J. Syst. Evol. Microbiol.">
        <title>The Global Catalogue of Microorganisms (GCM) 10K type strain sequencing project: providing services to taxonomists for standard genome sequencing and annotation.</title>
        <authorList>
            <consortium name="The Broad Institute Genomics Platform"/>
            <consortium name="The Broad Institute Genome Sequencing Center for Infectious Disease"/>
            <person name="Wu L."/>
            <person name="Ma J."/>
        </authorList>
    </citation>
    <scope>NUCLEOTIDE SEQUENCE [LARGE SCALE GENOMIC DNA]</scope>
    <source>
        <strain evidence="2">JCM 30774</strain>
    </source>
</reference>
<dbReference type="InterPro" id="IPR004449">
    <property type="entry name" value="SixA"/>
</dbReference>
<dbReference type="NCBIfam" id="TIGR00249">
    <property type="entry name" value="sixA"/>
    <property type="match status" value="1"/>
</dbReference>
<organism evidence="1 2">
    <name type="scientific">Rhodanobacter aciditrophus</name>
    <dbReference type="NCBI Taxonomy" id="1623218"/>
    <lineage>
        <taxon>Bacteria</taxon>
        <taxon>Pseudomonadati</taxon>
        <taxon>Pseudomonadota</taxon>
        <taxon>Gammaproteobacteria</taxon>
        <taxon>Lysobacterales</taxon>
        <taxon>Rhodanobacteraceae</taxon>
        <taxon>Rhodanobacter</taxon>
    </lineage>
</organism>
<proteinExistence type="predicted"/>
<accession>A0ABW4B0V7</accession>
<evidence type="ECO:0000313" key="2">
    <source>
        <dbReference type="Proteomes" id="UP001597059"/>
    </source>
</evidence>
<dbReference type="PANTHER" id="PTHR48100">
    <property type="entry name" value="BROAD-SPECIFICITY PHOSPHATASE YOR283W-RELATED"/>
    <property type="match status" value="1"/>
</dbReference>
<keyword evidence="2" id="KW-1185">Reference proteome</keyword>
<dbReference type="InterPro" id="IPR013078">
    <property type="entry name" value="His_Pase_superF_clade-1"/>
</dbReference>
<dbReference type="SMART" id="SM00855">
    <property type="entry name" value="PGAM"/>
    <property type="match status" value="1"/>
</dbReference>
<comment type="caution">
    <text evidence="1">The sequence shown here is derived from an EMBL/GenBank/DDBJ whole genome shotgun (WGS) entry which is preliminary data.</text>
</comment>
<gene>
    <name evidence="1" type="primary">sixA</name>
    <name evidence="1" type="ORF">ACFQ45_10605</name>
</gene>
<name>A0ABW4B0V7_9GAMM</name>
<protein>
    <submittedName>
        <fullName evidence="1">Phosphohistidine phosphatase SixA</fullName>
    </submittedName>
</protein>
<dbReference type="Proteomes" id="UP001597059">
    <property type="component" value="Unassembled WGS sequence"/>
</dbReference>
<dbReference type="CDD" id="cd07067">
    <property type="entry name" value="HP_PGM_like"/>
    <property type="match status" value="1"/>
</dbReference>